<reference evidence="1 2" key="1">
    <citation type="submission" date="2020-08" db="EMBL/GenBank/DDBJ databases">
        <title>Genomic Encyclopedia of Type Strains, Phase IV (KMG-IV): sequencing the most valuable type-strain genomes for metagenomic binning, comparative biology and taxonomic classification.</title>
        <authorList>
            <person name="Goeker M."/>
        </authorList>
    </citation>
    <scope>NUCLEOTIDE SEQUENCE [LARGE SCALE GENOMIC DNA]</scope>
    <source>
        <strain evidence="1 2">DSM 105137</strain>
    </source>
</reference>
<gene>
    <name evidence="1" type="ORF">GGR28_003441</name>
</gene>
<accession>A0A840EIU1</accession>
<organism evidence="1 2">
    <name type="scientific">Neolewinella aquimaris</name>
    <dbReference type="NCBI Taxonomy" id="1835722"/>
    <lineage>
        <taxon>Bacteria</taxon>
        <taxon>Pseudomonadati</taxon>
        <taxon>Bacteroidota</taxon>
        <taxon>Saprospiria</taxon>
        <taxon>Saprospirales</taxon>
        <taxon>Lewinellaceae</taxon>
        <taxon>Neolewinella</taxon>
    </lineage>
</organism>
<sequence length="147" mass="17223">MTNNINLLYIKPKNLRPDFRLLITWLWNDNENVDSDGNADNPASTEWTELNIRHREDSSLNFDIQPLQTNPLILEIKSTSTEMLYKVAYFMLDRTDGELSDNLEFEPLISKTYVKELIQPFSTDEADNRVNNSRYLHTTILNPYPKL</sequence>
<proteinExistence type="predicted"/>
<comment type="caution">
    <text evidence="1">The sequence shown here is derived from an EMBL/GenBank/DDBJ whole genome shotgun (WGS) entry which is preliminary data.</text>
</comment>
<dbReference type="Proteomes" id="UP000576209">
    <property type="component" value="Unassembled WGS sequence"/>
</dbReference>
<evidence type="ECO:0000313" key="2">
    <source>
        <dbReference type="Proteomes" id="UP000576209"/>
    </source>
</evidence>
<dbReference type="RefSeq" id="WP_183497025.1">
    <property type="nucleotide sequence ID" value="NZ_JACIFF010000009.1"/>
</dbReference>
<dbReference type="AlphaFoldDB" id="A0A840EIU1"/>
<dbReference type="EMBL" id="JACIFF010000009">
    <property type="protein sequence ID" value="MBB4080806.1"/>
    <property type="molecule type" value="Genomic_DNA"/>
</dbReference>
<name>A0A840EIU1_9BACT</name>
<evidence type="ECO:0000313" key="1">
    <source>
        <dbReference type="EMBL" id="MBB4080806.1"/>
    </source>
</evidence>
<keyword evidence="2" id="KW-1185">Reference proteome</keyword>
<protein>
    <submittedName>
        <fullName evidence="1">Uncharacterized protein</fullName>
    </submittedName>
</protein>